<dbReference type="PANTHER" id="PTHR36435">
    <property type="entry name" value="SLR1288 PROTEIN"/>
    <property type="match status" value="1"/>
</dbReference>
<comment type="caution">
    <text evidence="3">The sequence shown here is derived from an EMBL/GenBank/DDBJ whole genome shotgun (WGS) entry which is preliminary data.</text>
</comment>
<dbReference type="PANTHER" id="PTHR36435:SF1">
    <property type="entry name" value="CAAX AMINO TERMINAL PROTEASE FAMILY PROTEIN"/>
    <property type="match status" value="1"/>
</dbReference>
<keyword evidence="3" id="KW-0378">Hydrolase</keyword>
<dbReference type="InterPro" id="IPR003675">
    <property type="entry name" value="Rce1/LyrA-like_dom"/>
</dbReference>
<dbReference type="Pfam" id="PF02517">
    <property type="entry name" value="Rce1-like"/>
    <property type="match status" value="1"/>
</dbReference>
<proteinExistence type="predicted"/>
<dbReference type="GO" id="GO:0080120">
    <property type="term" value="P:CAAX-box protein maturation"/>
    <property type="evidence" value="ECO:0007669"/>
    <property type="project" value="UniProtKB-ARBA"/>
</dbReference>
<feature type="transmembrane region" description="Helical" evidence="1">
    <location>
        <begin position="198"/>
        <end position="216"/>
    </location>
</feature>
<evidence type="ECO:0000256" key="1">
    <source>
        <dbReference type="SAM" id="Phobius"/>
    </source>
</evidence>
<feature type="transmembrane region" description="Helical" evidence="1">
    <location>
        <begin position="171"/>
        <end position="191"/>
    </location>
</feature>
<name>A0A8T4GEQ6_9EURY</name>
<dbReference type="OrthoDB" id="275779at2157"/>
<keyword evidence="1" id="KW-0472">Membrane</keyword>
<gene>
    <name evidence="3" type="ORF">J2751_000938</name>
</gene>
<evidence type="ECO:0000313" key="4">
    <source>
        <dbReference type="Proteomes" id="UP000823588"/>
    </source>
</evidence>
<keyword evidence="3" id="KW-0645">Protease</keyword>
<dbReference type="GO" id="GO:0006508">
    <property type="term" value="P:proteolysis"/>
    <property type="evidence" value="ECO:0007669"/>
    <property type="project" value="UniProtKB-KW"/>
</dbReference>
<evidence type="ECO:0000313" key="3">
    <source>
        <dbReference type="EMBL" id="MBP1921941.1"/>
    </source>
</evidence>
<feature type="transmembrane region" description="Helical" evidence="1">
    <location>
        <begin position="38"/>
        <end position="58"/>
    </location>
</feature>
<organism evidence="3 4">
    <name type="scientific">Halorubrum alkaliphilum</name>
    <dbReference type="NCBI Taxonomy" id="261290"/>
    <lineage>
        <taxon>Archaea</taxon>
        <taxon>Methanobacteriati</taxon>
        <taxon>Methanobacteriota</taxon>
        <taxon>Stenosarchaea group</taxon>
        <taxon>Halobacteria</taxon>
        <taxon>Halobacteriales</taxon>
        <taxon>Haloferacaceae</taxon>
        <taxon>Halorubrum</taxon>
    </lineage>
</organism>
<dbReference type="EMBL" id="JAGGKQ010000004">
    <property type="protein sequence ID" value="MBP1921941.1"/>
    <property type="molecule type" value="Genomic_DNA"/>
</dbReference>
<sequence length="217" mass="23244">MLLGLVVGLLSNIITFQVLGDFGQTAHGQWISRRGLQYGFLILAVGYIGYRSSVGLFVRIKRPSLEGLGWILLGPVTLIGIGLALDPVLEIIGISMDHGAPTADPTESLSQFTVFVIISWLVAAPAEELLFRGVIQGRLRETMRPVGAVAVGAIIFALMHVLIGVIDGRSIGGIVAWGIETLVSGVLFGAAYERTENLLIPSVIHATMWTLPYVVLV</sequence>
<dbReference type="InterPro" id="IPR052710">
    <property type="entry name" value="CAAX_protease"/>
</dbReference>
<feature type="transmembrane region" description="Helical" evidence="1">
    <location>
        <begin position="109"/>
        <end position="126"/>
    </location>
</feature>
<keyword evidence="1" id="KW-0812">Transmembrane</keyword>
<dbReference type="RefSeq" id="WP_209483625.1">
    <property type="nucleotide sequence ID" value="NZ_JAGGKQ010000004.1"/>
</dbReference>
<reference evidence="3" key="1">
    <citation type="submission" date="2021-03" db="EMBL/GenBank/DDBJ databases">
        <title>Genomic Encyclopedia of Type Strains, Phase IV (KMG-IV): sequencing the most valuable type-strain genomes for metagenomic binning, comparative biology and taxonomic classification.</title>
        <authorList>
            <person name="Goeker M."/>
        </authorList>
    </citation>
    <scope>NUCLEOTIDE SEQUENCE</scope>
    <source>
        <strain evidence="3">DSM 23564</strain>
    </source>
</reference>
<keyword evidence="1" id="KW-1133">Transmembrane helix</keyword>
<keyword evidence="4" id="KW-1185">Reference proteome</keyword>
<evidence type="ECO:0000259" key="2">
    <source>
        <dbReference type="Pfam" id="PF02517"/>
    </source>
</evidence>
<feature type="transmembrane region" description="Helical" evidence="1">
    <location>
        <begin position="70"/>
        <end position="89"/>
    </location>
</feature>
<protein>
    <submittedName>
        <fullName evidence="3">Membrane protease YdiL (CAAX protease family)</fullName>
    </submittedName>
</protein>
<dbReference type="Proteomes" id="UP000823588">
    <property type="component" value="Unassembled WGS sequence"/>
</dbReference>
<feature type="domain" description="CAAX prenyl protease 2/Lysostaphin resistance protein A-like" evidence="2">
    <location>
        <begin position="111"/>
        <end position="208"/>
    </location>
</feature>
<accession>A0A8T4GEQ6</accession>
<dbReference type="GO" id="GO:0004175">
    <property type="term" value="F:endopeptidase activity"/>
    <property type="evidence" value="ECO:0007669"/>
    <property type="project" value="UniProtKB-ARBA"/>
</dbReference>
<feature type="transmembrane region" description="Helical" evidence="1">
    <location>
        <begin position="146"/>
        <end position="165"/>
    </location>
</feature>
<dbReference type="AlphaFoldDB" id="A0A8T4GEQ6"/>